<organism evidence="2 5">
    <name type="scientific">Pseudoduganella umbonata</name>
    <dbReference type="NCBI Taxonomy" id="864828"/>
    <lineage>
        <taxon>Bacteria</taxon>
        <taxon>Pseudomonadati</taxon>
        <taxon>Pseudomonadota</taxon>
        <taxon>Betaproteobacteria</taxon>
        <taxon>Burkholderiales</taxon>
        <taxon>Oxalobacteraceae</taxon>
        <taxon>Telluria group</taxon>
        <taxon>Pseudoduganella</taxon>
    </lineage>
</organism>
<dbReference type="EMBL" id="CP040017">
    <property type="protein sequence ID" value="QCP12740.1"/>
    <property type="molecule type" value="Genomic_DNA"/>
</dbReference>
<evidence type="ECO:0000256" key="1">
    <source>
        <dbReference type="PROSITE-ProRule" id="PRU00339"/>
    </source>
</evidence>
<dbReference type="Pfam" id="PF13414">
    <property type="entry name" value="TPR_11"/>
    <property type="match status" value="1"/>
</dbReference>
<feature type="repeat" description="TPR" evidence="1">
    <location>
        <begin position="64"/>
        <end position="97"/>
    </location>
</feature>
<keyword evidence="4" id="KW-1185">Reference proteome</keyword>
<dbReference type="SMART" id="SM00028">
    <property type="entry name" value="TPR"/>
    <property type="match status" value="19"/>
</dbReference>
<gene>
    <name evidence="3" type="primary">prsT</name>
    <name evidence="3" type="ORF">FCL38_21575</name>
    <name evidence="2" type="ORF">FHS02_004700</name>
</gene>
<feature type="repeat" description="TPR" evidence="1">
    <location>
        <begin position="128"/>
        <end position="161"/>
    </location>
</feature>
<dbReference type="AlphaFoldDB" id="A0A4P8HVV8"/>
<dbReference type="InterPro" id="IPR011990">
    <property type="entry name" value="TPR-like_helical_dom_sf"/>
</dbReference>
<dbReference type="Gene3D" id="1.25.40.10">
    <property type="entry name" value="Tetratricopeptide repeat domain"/>
    <property type="match status" value="4"/>
</dbReference>
<dbReference type="PANTHER" id="PTHR12558">
    <property type="entry name" value="CELL DIVISION CYCLE 16,23,27"/>
    <property type="match status" value="1"/>
</dbReference>
<feature type="repeat" description="TPR" evidence="1">
    <location>
        <begin position="365"/>
        <end position="398"/>
    </location>
</feature>
<reference evidence="2 5" key="2">
    <citation type="submission" date="2020-08" db="EMBL/GenBank/DDBJ databases">
        <title>Genomic Encyclopedia of Type Strains, Phase III (KMG-III): the genomes of soil and plant-associated and newly described type strains.</title>
        <authorList>
            <person name="Whitman W."/>
        </authorList>
    </citation>
    <scope>NUCLEOTIDE SEQUENCE [LARGE SCALE GENOMIC DNA]</scope>
    <source>
        <strain evidence="2 5">CECT 7753</strain>
    </source>
</reference>
<evidence type="ECO:0000313" key="5">
    <source>
        <dbReference type="Proteomes" id="UP000584325"/>
    </source>
</evidence>
<dbReference type="SUPFAM" id="SSF48452">
    <property type="entry name" value="TPR-like"/>
    <property type="match status" value="4"/>
</dbReference>
<proteinExistence type="predicted"/>
<evidence type="ECO:0000313" key="2">
    <source>
        <dbReference type="EMBL" id="MBB3223847.1"/>
    </source>
</evidence>
<keyword evidence="1" id="KW-0802">TPR repeat</keyword>
<dbReference type="EMBL" id="JACHXS010000010">
    <property type="protein sequence ID" value="MBB3223847.1"/>
    <property type="molecule type" value="Genomic_DNA"/>
</dbReference>
<dbReference type="Proteomes" id="UP000298763">
    <property type="component" value="Chromosome"/>
</dbReference>
<dbReference type="Pfam" id="PF13432">
    <property type="entry name" value="TPR_16"/>
    <property type="match status" value="4"/>
</dbReference>
<protein>
    <submittedName>
        <fullName evidence="3">PEP-CTERM system TPR-repeat protein PrsT</fullName>
    </submittedName>
    <submittedName>
        <fullName evidence="2">Putative PEP-CTERM system TPR-repeat lipoprotein</fullName>
    </submittedName>
</protein>
<dbReference type="InterPro" id="IPR014266">
    <property type="entry name" value="PEP-CTERM_TPR_PrsT"/>
</dbReference>
<keyword evidence="2" id="KW-0449">Lipoprotein</keyword>
<feature type="repeat" description="TPR" evidence="1">
    <location>
        <begin position="774"/>
        <end position="807"/>
    </location>
</feature>
<dbReference type="PROSITE" id="PS50005">
    <property type="entry name" value="TPR"/>
    <property type="match status" value="5"/>
</dbReference>
<evidence type="ECO:0000313" key="4">
    <source>
        <dbReference type="Proteomes" id="UP000298763"/>
    </source>
</evidence>
<dbReference type="PANTHER" id="PTHR12558:SF13">
    <property type="entry name" value="CELL DIVISION CYCLE PROTEIN 27 HOMOLOG"/>
    <property type="match status" value="1"/>
</dbReference>
<dbReference type="InterPro" id="IPR019734">
    <property type="entry name" value="TPR_rpt"/>
</dbReference>
<name>A0A4P8HVV8_9BURK</name>
<dbReference type="PROSITE" id="PS51257">
    <property type="entry name" value="PROKAR_LIPOPROTEIN"/>
    <property type="match status" value="1"/>
</dbReference>
<accession>A0A4P8HVV8</accession>
<reference evidence="3 4" key="1">
    <citation type="submission" date="2019-05" db="EMBL/GenBank/DDBJ databases">
        <title>Draft Genome Sequences of Six Type Strains of the Genus Massilia.</title>
        <authorList>
            <person name="Miess H."/>
            <person name="Frediansyhah A."/>
            <person name="Gross H."/>
        </authorList>
    </citation>
    <scope>NUCLEOTIDE SEQUENCE [LARGE SCALE GENOMIC DNA]</scope>
    <source>
        <strain evidence="3 4">DSMZ 26121</strain>
    </source>
</reference>
<feature type="repeat" description="TPR" evidence="1">
    <location>
        <begin position="434"/>
        <end position="467"/>
    </location>
</feature>
<dbReference type="Pfam" id="PF14559">
    <property type="entry name" value="TPR_19"/>
    <property type="match status" value="3"/>
</dbReference>
<sequence length="921" mass="99596">MHFRLNKKQMAAALVVALSAITGCSKDESPEQLIAQAKQYESKGDSKAAIIQLKNALQAKPDDAAARLALGRLYLKTGDHASAEKELRRAMELSKNRAEVLPVFAKSLLLQNKSQEVLDVTASTPPDATLLSLRGDAFLLLQKLDDSRQAFDSALKLEPTNSDALNGLARHALIKNDVDTAVRLADSAISHNPSDVDALMFRADLDKAMGKPDAARATYDKVLKVNPDTGAAYLQKAYLDIDQKKFDAARADIAALRKVAPGNVLAYHAQALLEFTEGKYKEALASIQGLLKVAPDHMPSQLLAGATQFTLGSLPQAEQHLKRYIESDPGNIYARKMLASVYVGLNQPQDALAQLKTTLDTSTDTALLNIGGRAYLNLKQYDNAIATYERAIGLKPADTQLHVGLGLAKMSKGDSTGAIKAMRKGLELSAPTAVDAGIVLGMTHLQLRQYSEALAVINQMVQRVPNSALLHNLKGGALLGLNDRAAARAAFEKSMQLEPSYFTAVNNLARMDIADKKPEAARQRYQAFVDKNAGSAESMLALADLALAENKQADATKWLEKAHAAEPKLSGPALRLTQQYLAIGEKRKALTLISAMQVADPENPMLLDMLGKAHAANDNKIAALEAYGRLAVVKPRTSGITARLAAAYEELGERDLAADVLRKAHTERPDDVAIKLARIAVEVRRGNHEQAIMFAREVQARPASKLPGLIVEAEVREAQQKPDLAIPLYQRALQESKGSSPLRIKLANAYRQAGRPDEALRLVQQWRNERPKDNAIGVYLGELYVAHKKYPAAIETFTALLKELPNNGVILNNLALAYQATGDARALATAEQALKALPQSGAAMDTLGWMLVDKGDLARGLPLLKKASAAEPGAADIRYHLAAAHARNNDKAAARKELETLLAEKSDVAQAEQARALLKQL</sequence>
<dbReference type="Proteomes" id="UP000584325">
    <property type="component" value="Unassembled WGS sequence"/>
</dbReference>
<dbReference type="RefSeq" id="WP_137315569.1">
    <property type="nucleotide sequence ID" value="NZ_CP040017.1"/>
</dbReference>
<dbReference type="OrthoDB" id="5290951at2"/>
<dbReference type="NCBIfam" id="TIGR02917">
    <property type="entry name" value="PEP_TPR_lipo"/>
    <property type="match status" value="1"/>
</dbReference>
<evidence type="ECO:0000313" key="3">
    <source>
        <dbReference type="EMBL" id="QCP12740.1"/>
    </source>
</evidence>